<evidence type="ECO:0000256" key="11">
    <source>
        <dbReference type="ARBA" id="ARBA00023306"/>
    </source>
</evidence>
<dbReference type="GO" id="GO:0051301">
    <property type="term" value="P:cell division"/>
    <property type="evidence" value="ECO:0007669"/>
    <property type="project" value="UniProtKB-KW"/>
</dbReference>
<comment type="subcellular location">
    <subcellularLocation>
        <location evidence="12">Cell inner membrane</location>
        <topology evidence="12">Peripheral membrane protein</topology>
        <orientation evidence="12">Cytoplasmic side</orientation>
    </subcellularLocation>
    <subcellularLocation>
        <location evidence="2">Cell membrane</location>
        <topology evidence="2">Peripheral membrane protein</topology>
    </subcellularLocation>
</comment>
<feature type="domain" description="ABC transporter" evidence="14">
    <location>
        <begin position="9"/>
        <end position="244"/>
    </location>
</feature>
<comment type="function">
    <text evidence="1">Part of the ABC transporter FtsEX involved in cellular division. Important for assembly or stability of the septal ring.</text>
</comment>
<feature type="region of interest" description="Disordered" evidence="13">
    <location>
        <begin position="225"/>
        <end position="244"/>
    </location>
</feature>
<dbReference type="PROSITE" id="PS50893">
    <property type="entry name" value="ABC_TRANSPORTER_2"/>
    <property type="match status" value="1"/>
</dbReference>
<dbReference type="GO" id="GO:0005524">
    <property type="term" value="F:ATP binding"/>
    <property type="evidence" value="ECO:0007669"/>
    <property type="project" value="UniProtKB-KW"/>
</dbReference>
<evidence type="ECO:0000256" key="6">
    <source>
        <dbReference type="ARBA" id="ARBA00022475"/>
    </source>
</evidence>
<evidence type="ECO:0000256" key="12">
    <source>
        <dbReference type="RuleBase" id="RU365094"/>
    </source>
</evidence>
<organism evidence="15 16">
    <name type="scientific">Parerythrobacter lacustris</name>
    <dbReference type="NCBI Taxonomy" id="2969984"/>
    <lineage>
        <taxon>Bacteria</taxon>
        <taxon>Pseudomonadati</taxon>
        <taxon>Pseudomonadota</taxon>
        <taxon>Alphaproteobacteria</taxon>
        <taxon>Sphingomonadales</taxon>
        <taxon>Erythrobacteraceae</taxon>
        <taxon>Parerythrobacter</taxon>
    </lineage>
</organism>
<gene>
    <name evidence="12 15" type="primary">ftsE</name>
    <name evidence="15" type="ORF">NSO95_14710</name>
</gene>
<keyword evidence="9 12" id="KW-0067">ATP-binding</keyword>
<dbReference type="InterPro" id="IPR027417">
    <property type="entry name" value="P-loop_NTPase"/>
</dbReference>
<comment type="similarity">
    <text evidence="3 12">Belongs to the ABC transporter superfamily.</text>
</comment>
<evidence type="ECO:0000256" key="2">
    <source>
        <dbReference type="ARBA" id="ARBA00004202"/>
    </source>
</evidence>
<name>A0ABT1XU74_9SPHN</name>
<dbReference type="NCBIfam" id="TIGR02673">
    <property type="entry name" value="FtsE"/>
    <property type="match status" value="1"/>
</dbReference>
<dbReference type="EMBL" id="JANKHH010000008">
    <property type="protein sequence ID" value="MCR2835197.1"/>
    <property type="molecule type" value="Genomic_DNA"/>
</dbReference>
<dbReference type="InterPro" id="IPR017911">
    <property type="entry name" value="MacB-like_ATP-bd"/>
</dbReference>
<keyword evidence="8 12" id="KW-0547">Nucleotide-binding</keyword>
<evidence type="ECO:0000256" key="13">
    <source>
        <dbReference type="SAM" id="MobiDB-lite"/>
    </source>
</evidence>
<dbReference type="RefSeq" id="WP_257597089.1">
    <property type="nucleotide sequence ID" value="NZ_JANKHH010000008.1"/>
</dbReference>
<accession>A0ABT1XU74</accession>
<dbReference type="PANTHER" id="PTHR24220:SF470">
    <property type="entry name" value="CELL DIVISION ATP-BINDING PROTEIN FTSE"/>
    <property type="match status" value="1"/>
</dbReference>
<evidence type="ECO:0000256" key="3">
    <source>
        <dbReference type="ARBA" id="ARBA00005417"/>
    </source>
</evidence>
<dbReference type="PROSITE" id="PS00211">
    <property type="entry name" value="ABC_TRANSPORTER_1"/>
    <property type="match status" value="1"/>
</dbReference>
<keyword evidence="7 12" id="KW-0132">Cell division</keyword>
<comment type="caution">
    <text evidence="15">The sequence shown here is derived from an EMBL/GenBank/DDBJ whole genome shotgun (WGS) entry which is preliminary data.</text>
</comment>
<keyword evidence="16" id="KW-1185">Reference proteome</keyword>
<evidence type="ECO:0000256" key="4">
    <source>
        <dbReference type="ARBA" id="ARBA00020019"/>
    </source>
</evidence>
<evidence type="ECO:0000256" key="1">
    <source>
        <dbReference type="ARBA" id="ARBA00002579"/>
    </source>
</evidence>
<comment type="subunit">
    <text evidence="12">Homodimer. Forms a membrane-associated complex with FtsX.</text>
</comment>
<proteinExistence type="inferred from homology"/>
<dbReference type="CDD" id="cd03255">
    <property type="entry name" value="ABC_MJ0796_LolCDE_FtsE"/>
    <property type="match status" value="1"/>
</dbReference>
<evidence type="ECO:0000256" key="7">
    <source>
        <dbReference type="ARBA" id="ARBA00022618"/>
    </source>
</evidence>
<dbReference type="Proteomes" id="UP001206067">
    <property type="component" value="Unassembled WGS sequence"/>
</dbReference>
<dbReference type="InterPro" id="IPR017871">
    <property type="entry name" value="ABC_transporter-like_CS"/>
</dbReference>
<dbReference type="InterPro" id="IPR003439">
    <property type="entry name" value="ABC_transporter-like_ATP-bd"/>
</dbReference>
<reference evidence="15 16" key="1">
    <citation type="submission" date="2022-08" db="EMBL/GenBank/DDBJ databases">
        <title>Polyphasic taxonomy analysis of Qipengyuania sp.RS5-5.</title>
        <authorList>
            <person name="Xamxidin M."/>
            <person name="Wu M."/>
        </authorList>
    </citation>
    <scope>NUCLEOTIDE SEQUENCE [LARGE SCALE GENOMIC DNA]</scope>
    <source>
        <strain evidence="15 16">RS5-5</strain>
    </source>
</reference>
<dbReference type="SUPFAM" id="SSF52540">
    <property type="entry name" value="P-loop containing nucleoside triphosphate hydrolases"/>
    <property type="match status" value="1"/>
</dbReference>
<evidence type="ECO:0000313" key="16">
    <source>
        <dbReference type="Proteomes" id="UP001206067"/>
    </source>
</evidence>
<keyword evidence="5" id="KW-0813">Transport</keyword>
<dbReference type="Pfam" id="PF00005">
    <property type="entry name" value="ABC_tran"/>
    <property type="match status" value="1"/>
</dbReference>
<dbReference type="Gene3D" id="3.40.50.300">
    <property type="entry name" value="P-loop containing nucleotide triphosphate hydrolases"/>
    <property type="match status" value="1"/>
</dbReference>
<evidence type="ECO:0000313" key="15">
    <source>
        <dbReference type="EMBL" id="MCR2835197.1"/>
    </source>
</evidence>
<keyword evidence="10 12" id="KW-0472">Membrane</keyword>
<dbReference type="SMART" id="SM00382">
    <property type="entry name" value="AAA"/>
    <property type="match status" value="1"/>
</dbReference>
<dbReference type="InterPro" id="IPR015854">
    <property type="entry name" value="ABC_transpr_LolD-like"/>
</dbReference>
<evidence type="ECO:0000256" key="10">
    <source>
        <dbReference type="ARBA" id="ARBA00023136"/>
    </source>
</evidence>
<evidence type="ECO:0000256" key="5">
    <source>
        <dbReference type="ARBA" id="ARBA00022448"/>
    </source>
</evidence>
<dbReference type="PANTHER" id="PTHR24220">
    <property type="entry name" value="IMPORT ATP-BINDING PROTEIN"/>
    <property type="match status" value="1"/>
</dbReference>
<keyword evidence="11 12" id="KW-0131">Cell cycle</keyword>
<dbReference type="InterPro" id="IPR005286">
    <property type="entry name" value="Cell_div_FtsE"/>
</dbReference>
<keyword evidence="6 12" id="KW-1003">Cell membrane</keyword>
<evidence type="ECO:0000256" key="8">
    <source>
        <dbReference type="ARBA" id="ARBA00022741"/>
    </source>
</evidence>
<evidence type="ECO:0000259" key="14">
    <source>
        <dbReference type="PROSITE" id="PS50893"/>
    </source>
</evidence>
<sequence>MNAPDNEVVTFDNVGLRYGPDREVLSDVSFTLFPGSFYFLTGASGAGKTSLLRLLYLAQRPSRGAIRMFGTDLITMARKKLPAYRRRIGVVFQDFRLVPHLSAFDNVALPLRVSGVREEDLRKPVADMLDWVGLSHRSEDRPATLSGGEQQRVAIARAVIGRPDVLVADEPTGNVDPEMALKLLRLFEALNRLGTTVVVATHDVHLLRKVPESLIMRLDKGRLSDPTGALRYPPRPDAPRETRT</sequence>
<dbReference type="InterPro" id="IPR003593">
    <property type="entry name" value="AAA+_ATPase"/>
</dbReference>
<evidence type="ECO:0000256" key="9">
    <source>
        <dbReference type="ARBA" id="ARBA00022840"/>
    </source>
</evidence>
<protein>
    <recommendedName>
        <fullName evidence="4 12">Cell division ATP-binding protein FtsE</fullName>
    </recommendedName>
</protein>